<reference evidence="4 5" key="1">
    <citation type="submission" date="2024-09" db="EMBL/GenBank/DDBJ databases">
        <title>Novel species of the genus Pelomonas and Roseateles isolated from streams.</title>
        <authorList>
            <person name="Lu H."/>
        </authorList>
    </citation>
    <scope>NUCLEOTIDE SEQUENCE [LARGE SCALE GENOMIC DNA]</scope>
    <source>
        <strain evidence="4 5">BYS96W</strain>
    </source>
</reference>
<feature type="region of interest" description="Disordered" evidence="3">
    <location>
        <begin position="249"/>
        <end position="297"/>
    </location>
</feature>
<sequence>MRGWARWLALMTLALGLAGCQTVKGVGTRIDRALDKVMGSKGQRLDPWESWNRKVFTFNEKLDENVMKPVATAYFDVVPSPIRTGIDNFFGNIGDAWSAVNLMLQGRFKAGVEQGMRFAVNSTLGLVGVLDIATEAGLDKNSQDFGKTLGKWGMGTGAYVVWPFFGPSSVRDSLALPVDWQASPGVVFDDGSKKVALTGLNLINTRANFLRAGEMLEGIALDKYTFYRDAYLQRRGSFDDDDEVEVLVPGSAASAPAEPAVAASAPPPPAAASAPQPAASEPVEAAAAEPPASAASR</sequence>
<evidence type="ECO:0000256" key="2">
    <source>
        <dbReference type="ARBA" id="ARBA00022729"/>
    </source>
</evidence>
<keyword evidence="5" id="KW-1185">Reference proteome</keyword>
<comment type="caution">
    <text evidence="4">The sequence shown here is derived from an EMBL/GenBank/DDBJ whole genome shotgun (WGS) entry which is preliminary data.</text>
</comment>
<dbReference type="Pfam" id="PF04333">
    <property type="entry name" value="MlaA"/>
    <property type="match status" value="1"/>
</dbReference>
<dbReference type="InterPro" id="IPR007428">
    <property type="entry name" value="MlaA"/>
</dbReference>
<feature type="compositionally biased region" description="Low complexity" evidence="3">
    <location>
        <begin position="271"/>
        <end position="297"/>
    </location>
</feature>
<evidence type="ECO:0000313" key="5">
    <source>
        <dbReference type="Proteomes" id="UP001606305"/>
    </source>
</evidence>
<evidence type="ECO:0000256" key="3">
    <source>
        <dbReference type="SAM" id="MobiDB-lite"/>
    </source>
</evidence>
<feature type="compositionally biased region" description="Low complexity" evidence="3">
    <location>
        <begin position="251"/>
        <end position="264"/>
    </location>
</feature>
<dbReference type="RefSeq" id="WP_394485930.1">
    <property type="nucleotide sequence ID" value="NZ_JBIGIA010000001.1"/>
</dbReference>
<evidence type="ECO:0000256" key="1">
    <source>
        <dbReference type="ARBA" id="ARBA00010634"/>
    </source>
</evidence>
<dbReference type="PROSITE" id="PS51257">
    <property type="entry name" value="PROKAR_LIPOPROTEIN"/>
    <property type="match status" value="1"/>
</dbReference>
<organism evidence="4 5">
    <name type="scientific">Pelomonas nitida</name>
    <dbReference type="NCBI Taxonomy" id="3299027"/>
    <lineage>
        <taxon>Bacteria</taxon>
        <taxon>Pseudomonadati</taxon>
        <taxon>Pseudomonadota</taxon>
        <taxon>Betaproteobacteria</taxon>
        <taxon>Burkholderiales</taxon>
        <taxon>Sphaerotilaceae</taxon>
        <taxon>Roseateles</taxon>
    </lineage>
</organism>
<dbReference type="PRINTS" id="PR01805">
    <property type="entry name" value="VACJLIPOPROT"/>
</dbReference>
<name>A0ABW7G055_9BURK</name>
<gene>
    <name evidence="4" type="ORF">ACG00X_00660</name>
</gene>
<protein>
    <submittedName>
        <fullName evidence="4">VacJ family lipoprotein</fullName>
    </submittedName>
</protein>
<accession>A0ABW7G055</accession>
<dbReference type="EMBL" id="JBIGIA010000001">
    <property type="protein sequence ID" value="MFG6455337.1"/>
    <property type="molecule type" value="Genomic_DNA"/>
</dbReference>
<proteinExistence type="inferred from homology"/>
<keyword evidence="2" id="KW-0732">Signal</keyword>
<dbReference type="PANTHER" id="PTHR30035">
    <property type="entry name" value="LIPOPROTEIN VACJ-RELATED"/>
    <property type="match status" value="1"/>
</dbReference>
<evidence type="ECO:0000313" key="4">
    <source>
        <dbReference type="EMBL" id="MFG6455337.1"/>
    </source>
</evidence>
<dbReference type="PANTHER" id="PTHR30035:SF3">
    <property type="entry name" value="INTERMEMBRANE PHOSPHOLIPID TRANSPORT SYSTEM LIPOPROTEIN MLAA"/>
    <property type="match status" value="1"/>
</dbReference>
<keyword evidence="4" id="KW-0449">Lipoprotein</keyword>
<comment type="similarity">
    <text evidence="1">Belongs to the MlaA family.</text>
</comment>
<dbReference type="Proteomes" id="UP001606305">
    <property type="component" value="Unassembled WGS sequence"/>
</dbReference>